<dbReference type="KEGG" id="liv:LIV_0711"/>
<protein>
    <recommendedName>
        <fullName evidence="3">Lmo1656 protein</fullName>
    </recommendedName>
</protein>
<evidence type="ECO:0000313" key="2">
    <source>
        <dbReference type="Proteomes" id="UP000001286"/>
    </source>
</evidence>
<evidence type="ECO:0008006" key="3">
    <source>
        <dbReference type="Google" id="ProtNLM"/>
    </source>
</evidence>
<sequence>MNKKMTFVKGTMALIVGVSIISTPLITAYAASNEVKITMERRYVSGKANNKFHSLNKGTVKLNVSAKGFGKSKPSSSIALYKSRIGVDQYYGRVSVSSGANYYYKNKTKEFPTKADKKSSDYYLVAEKAMDRYTVKIEGKVSN</sequence>
<dbReference type="RefSeq" id="WP_014092212.1">
    <property type="nucleotide sequence ID" value="NC_016011.1"/>
</dbReference>
<proteinExistence type="predicted"/>
<reference evidence="1 2" key="1">
    <citation type="journal article" date="2011" name="J. Bacteriol.">
        <title>Complete genome sequence of the animal pathogen Listeria ivanovii, which provides insights into host specificities and evolution of the genus Listeria.</title>
        <authorList>
            <person name="Buchrieser C."/>
            <person name="Rusniok C."/>
            <person name="Garrido P."/>
            <person name="Hain T."/>
            <person name="Scortti M."/>
            <person name="Lampidis R."/>
            <person name="Karst U."/>
            <person name="Chakraborty T."/>
            <person name="Cossart P."/>
            <person name="Kreft J."/>
            <person name="Vazquez-Boland J.A."/>
            <person name="Goebel W."/>
            <person name="Glaser P."/>
        </authorList>
    </citation>
    <scope>NUCLEOTIDE SEQUENCE [LARGE SCALE GENOMIC DNA]</scope>
    <source>
        <strain evidence="2">ATCC BAA-678 / PAM 55</strain>
    </source>
</reference>
<dbReference type="Proteomes" id="UP000001286">
    <property type="component" value="Chromosome"/>
</dbReference>
<gene>
    <name evidence="1" type="ordered locus">LIV_0711</name>
</gene>
<dbReference type="AlphaFoldDB" id="G2ZD28"/>
<name>G2ZD28_LISIP</name>
<evidence type="ECO:0000313" key="1">
    <source>
        <dbReference type="EMBL" id="CBW85192.1"/>
    </source>
</evidence>
<dbReference type="OrthoDB" id="2988479at2"/>
<dbReference type="EMBL" id="FR687253">
    <property type="protein sequence ID" value="CBW85192.1"/>
    <property type="molecule type" value="Genomic_DNA"/>
</dbReference>
<accession>G2ZD28</accession>
<dbReference type="GeneID" id="57075698"/>
<dbReference type="HOGENOM" id="CLU_1803823_0_0_9"/>
<organism evidence="1 2">
    <name type="scientific">Listeria ivanovii (strain ATCC BAA-678 / PAM 55)</name>
    <dbReference type="NCBI Taxonomy" id="881621"/>
    <lineage>
        <taxon>Bacteria</taxon>
        <taxon>Bacillati</taxon>
        <taxon>Bacillota</taxon>
        <taxon>Bacilli</taxon>
        <taxon>Bacillales</taxon>
        <taxon>Listeriaceae</taxon>
        <taxon>Listeria</taxon>
    </lineage>
</organism>
<dbReference type="eggNOG" id="ENOG50347GT">
    <property type="taxonomic scope" value="Bacteria"/>
</dbReference>